<organism evidence="9 10">
    <name type="scientific">Anaerobutyricum hallii</name>
    <dbReference type="NCBI Taxonomy" id="39488"/>
    <lineage>
        <taxon>Bacteria</taxon>
        <taxon>Bacillati</taxon>
        <taxon>Bacillota</taxon>
        <taxon>Clostridia</taxon>
        <taxon>Lachnospirales</taxon>
        <taxon>Lachnospiraceae</taxon>
        <taxon>Anaerobutyricum</taxon>
    </lineage>
</organism>
<dbReference type="Proteomes" id="UP000095679">
    <property type="component" value="Unassembled WGS sequence"/>
</dbReference>
<evidence type="ECO:0000256" key="6">
    <source>
        <dbReference type="SAM" id="MobiDB-lite"/>
    </source>
</evidence>
<evidence type="ECO:0000313" key="9">
    <source>
        <dbReference type="EMBL" id="CUN97659.1"/>
    </source>
</evidence>
<keyword evidence="7" id="KW-0472">Membrane</keyword>
<evidence type="ECO:0000256" key="5">
    <source>
        <dbReference type="PROSITE-ProRule" id="PRU10141"/>
    </source>
</evidence>
<sequence length="626" mass="69903">MIQTEPHHLRMGTRLNNRYLIQGVLGEGGFGITYVGMDEVLCQKVAVKEFFPRGAITRNNQQTNEVVSVYGTKAANFHQGEEKFLQEARTLAQFNNVAGVVRVQDFFRENGTAYIVMEYLEGITLKQYLQTYGPISVEEMQNIFAPILEALDKIHQNGVIHRDISPDNIMCLPEGEAKLMDFGAARDYTDYSEEGLSVILKMGFAPIEQYDSHGKQGPWTDIYALGATMYQCLTGRKPDDATKRSLEDTLVSPSMLGVRIAPPVEYAIMRALQIRPADRYRNLGEFCEDLYSVVSDNTVSVNMNTFTQPAGSYDWGSPSGTSSQSRQQGYPDVPPYTPPQPPVKTKNSTPLIVALCCTLTAVIMIGIGVVLFTNSRNSQTAGNTARAESGKEAEKVAENTTAATQSTTESKSQDTQQSTTEQQAAATQAASTTEDTVDTQAVGADGNEEIFEDTDASADYSECLSLDNYTYLESPDGDYTFYYPQNVYNYAYYDGDSCIFTSDDENDTVKFIRKDNTSGSPAQGMENLYNSYTNLSQKEKILFREETDERGFARGVLSGITDNQNVYASIAANDDYVYIMEVCTSFQHDSTKSTWVEYYIDCMYRYCSFSRRVGDPRSYEEYMEDQ</sequence>
<evidence type="ECO:0000256" key="2">
    <source>
        <dbReference type="ARBA" id="ARBA00022741"/>
    </source>
</evidence>
<evidence type="ECO:0000256" key="3">
    <source>
        <dbReference type="ARBA" id="ARBA00022777"/>
    </source>
</evidence>
<dbReference type="PROSITE" id="PS00109">
    <property type="entry name" value="PROTEIN_KINASE_TYR"/>
    <property type="match status" value="1"/>
</dbReference>
<feature type="compositionally biased region" description="Pro residues" evidence="6">
    <location>
        <begin position="332"/>
        <end position="342"/>
    </location>
</feature>
<keyword evidence="1 9" id="KW-0808">Transferase</keyword>
<dbReference type="PROSITE" id="PS50011">
    <property type="entry name" value="PROTEIN_KINASE_DOM"/>
    <property type="match status" value="1"/>
</dbReference>
<evidence type="ECO:0000256" key="1">
    <source>
        <dbReference type="ARBA" id="ARBA00022679"/>
    </source>
</evidence>
<keyword evidence="3 9" id="KW-0418">Kinase</keyword>
<protein>
    <submittedName>
        <fullName evidence="9">Serine/threonine-protein kinase F</fullName>
        <ecNumber evidence="9">2.7.11.1</ecNumber>
    </submittedName>
</protein>
<dbReference type="RefSeq" id="WP_055298197.1">
    <property type="nucleotide sequence ID" value="NZ_BLYK01000011.1"/>
</dbReference>
<dbReference type="Gene3D" id="1.10.510.10">
    <property type="entry name" value="Transferase(Phosphotransferase) domain 1"/>
    <property type="match status" value="1"/>
</dbReference>
<name>A0A174BBV9_9FIRM</name>
<feature type="transmembrane region" description="Helical" evidence="7">
    <location>
        <begin position="351"/>
        <end position="372"/>
    </location>
</feature>
<dbReference type="Gene3D" id="3.30.200.20">
    <property type="entry name" value="Phosphorylase Kinase, domain 1"/>
    <property type="match status" value="1"/>
</dbReference>
<feature type="compositionally biased region" description="Basic and acidic residues" evidence="6">
    <location>
        <begin position="388"/>
        <end position="397"/>
    </location>
</feature>
<feature type="region of interest" description="Disordered" evidence="6">
    <location>
        <begin position="377"/>
        <end position="448"/>
    </location>
</feature>
<keyword evidence="7" id="KW-1133">Transmembrane helix</keyword>
<dbReference type="InterPro" id="IPR008266">
    <property type="entry name" value="Tyr_kinase_AS"/>
</dbReference>
<dbReference type="EMBL" id="CYZL01000006">
    <property type="protein sequence ID" value="CUN97659.1"/>
    <property type="molecule type" value="Genomic_DNA"/>
</dbReference>
<dbReference type="EC" id="2.7.11.1" evidence="9"/>
<dbReference type="InterPro" id="IPR011009">
    <property type="entry name" value="Kinase-like_dom_sf"/>
</dbReference>
<feature type="binding site" evidence="5">
    <location>
        <position position="48"/>
    </location>
    <ligand>
        <name>ATP</name>
        <dbReference type="ChEBI" id="CHEBI:30616"/>
    </ligand>
</feature>
<accession>A0A174BBV9</accession>
<dbReference type="PANTHER" id="PTHR43289:SF34">
    <property type="entry name" value="SERINE_THREONINE-PROTEIN KINASE YBDM-RELATED"/>
    <property type="match status" value="1"/>
</dbReference>
<evidence type="ECO:0000259" key="8">
    <source>
        <dbReference type="PROSITE" id="PS50011"/>
    </source>
</evidence>
<dbReference type="Pfam" id="PF00069">
    <property type="entry name" value="Pkinase"/>
    <property type="match status" value="1"/>
</dbReference>
<feature type="compositionally biased region" description="Low complexity" evidence="6">
    <location>
        <begin position="404"/>
        <end position="434"/>
    </location>
</feature>
<proteinExistence type="predicted"/>
<dbReference type="InterPro" id="IPR017441">
    <property type="entry name" value="Protein_kinase_ATP_BS"/>
</dbReference>
<dbReference type="PANTHER" id="PTHR43289">
    <property type="entry name" value="MITOGEN-ACTIVATED PROTEIN KINASE KINASE KINASE 20-RELATED"/>
    <property type="match status" value="1"/>
</dbReference>
<dbReference type="PROSITE" id="PS00107">
    <property type="entry name" value="PROTEIN_KINASE_ATP"/>
    <property type="match status" value="1"/>
</dbReference>
<keyword evidence="4 5" id="KW-0067">ATP-binding</keyword>
<dbReference type="GO" id="GO:0005524">
    <property type="term" value="F:ATP binding"/>
    <property type="evidence" value="ECO:0007669"/>
    <property type="project" value="UniProtKB-UniRule"/>
</dbReference>
<evidence type="ECO:0000256" key="4">
    <source>
        <dbReference type="ARBA" id="ARBA00022840"/>
    </source>
</evidence>
<keyword evidence="2 5" id="KW-0547">Nucleotide-binding</keyword>
<reference evidence="9 10" key="1">
    <citation type="submission" date="2015-09" db="EMBL/GenBank/DDBJ databases">
        <authorList>
            <consortium name="Pathogen Informatics"/>
        </authorList>
    </citation>
    <scope>NUCLEOTIDE SEQUENCE [LARGE SCALE GENOMIC DNA]</scope>
    <source>
        <strain evidence="9 10">2789STDY5834835</strain>
    </source>
</reference>
<dbReference type="AlphaFoldDB" id="A0A174BBV9"/>
<feature type="domain" description="Protein kinase" evidence="8">
    <location>
        <begin position="19"/>
        <end position="291"/>
    </location>
</feature>
<dbReference type="CDD" id="cd14014">
    <property type="entry name" value="STKc_PknB_like"/>
    <property type="match status" value="1"/>
</dbReference>
<evidence type="ECO:0000313" key="10">
    <source>
        <dbReference type="Proteomes" id="UP000095679"/>
    </source>
</evidence>
<dbReference type="InterPro" id="IPR000719">
    <property type="entry name" value="Prot_kinase_dom"/>
</dbReference>
<dbReference type="GO" id="GO:0004674">
    <property type="term" value="F:protein serine/threonine kinase activity"/>
    <property type="evidence" value="ECO:0007669"/>
    <property type="project" value="UniProtKB-EC"/>
</dbReference>
<feature type="region of interest" description="Disordered" evidence="6">
    <location>
        <begin position="310"/>
        <end position="345"/>
    </location>
</feature>
<gene>
    <name evidence="9" type="primary">spkF</name>
    <name evidence="9" type="ORF">ERS852450_00950</name>
</gene>
<feature type="compositionally biased region" description="Polar residues" evidence="6">
    <location>
        <begin position="318"/>
        <end position="328"/>
    </location>
</feature>
<keyword evidence="7" id="KW-0812">Transmembrane</keyword>
<evidence type="ECO:0000256" key="7">
    <source>
        <dbReference type="SAM" id="Phobius"/>
    </source>
</evidence>
<dbReference type="SUPFAM" id="SSF56112">
    <property type="entry name" value="Protein kinase-like (PK-like)"/>
    <property type="match status" value="1"/>
</dbReference>